<dbReference type="InterPro" id="IPR036291">
    <property type="entry name" value="NAD(P)-bd_dom_sf"/>
</dbReference>
<dbReference type="PANTHER" id="PTHR30524">
    <property type="entry name" value="MANNITOL-1-PHOSPHATE 5-DEHYDROGENASE"/>
    <property type="match status" value="1"/>
</dbReference>
<dbReference type="Pfam" id="PF08125">
    <property type="entry name" value="Mannitol_dh_C"/>
    <property type="match status" value="1"/>
</dbReference>
<keyword evidence="1" id="KW-0560">Oxidoreductase</keyword>
<gene>
    <name evidence="5" type="primary">uxaB_2</name>
    <name evidence="5" type="ORF">PEDI_48730</name>
</gene>
<evidence type="ECO:0000313" key="5">
    <source>
        <dbReference type="EMBL" id="GJM64321.1"/>
    </source>
</evidence>
<organism evidence="5 6">
    <name type="scientific">Persicobacter diffluens</name>
    <dbReference type="NCBI Taxonomy" id="981"/>
    <lineage>
        <taxon>Bacteria</taxon>
        <taxon>Pseudomonadati</taxon>
        <taxon>Bacteroidota</taxon>
        <taxon>Cytophagia</taxon>
        <taxon>Cytophagales</taxon>
        <taxon>Persicobacteraceae</taxon>
        <taxon>Persicobacter</taxon>
    </lineage>
</organism>
<dbReference type="EMBL" id="BQKE01000005">
    <property type="protein sequence ID" value="GJM64321.1"/>
    <property type="molecule type" value="Genomic_DNA"/>
</dbReference>
<sequence length="478" mass="54083">MKLNRKTCPQAQSRPIKIVQFGEGNFLRAFVDWAIQQLNQKTDFNGNIAVVQPLQHGMVDHLAAQDGLYHTVLQGIQKGALVRNTELIDVISAFNNPYTDFEGFLSLGELEELQFIFSNTTEAGISFNEQDTMEMQGAVSFPAKLTRLLFHRFQVFQGDMEKGLFVVPCELINHNGTTLKSYVRKYAELWDLGEEFIQWLEQANTFCNTLVDRIVPGFPKNTISTLQEELGYQDQLVVEGEIFMLWVIEGGGALQAALPLDAIGLNVVYTDDQQPYRNRKVHILNGAHTTMVPLGLISGLQTVQEAVEDKVLGKYLSLTIHQEIIPTLSLPPEALEQFANEVLERFRNPYIKHYLSSIALNAFPKYKTRVLPCVLQYFKCKGELPERLILALSSYIFLYANQLIALQDDPDIIALVQKAWEMDDRSKTAQAVLAYEALWEQDLNQIPGITKLVARQLEDLQQVGIAHVLQQYNLLAHA</sequence>
<evidence type="ECO:0000259" key="4">
    <source>
        <dbReference type="Pfam" id="PF08125"/>
    </source>
</evidence>
<dbReference type="Gene3D" id="1.10.1040.10">
    <property type="entry name" value="N-(1-d-carboxylethyl)-l-norvaline Dehydrogenase, domain 2"/>
    <property type="match status" value="1"/>
</dbReference>
<comment type="caution">
    <text evidence="5">The sequence shown here is derived from an EMBL/GenBank/DDBJ whole genome shotgun (WGS) entry which is preliminary data.</text>
</comment>
<dbReference type="GO" id="GO:0019592">
    <property type="term" value="P:mannitol catabolic process"/>
    <property type="evidence" value="ECO:0007669"/>
    <property type="project" value="TreeGrafter"/>
</dbReference>
<proteinExistence type="predicted"/>
<dbReference type="InterPro" id="IPR000669">
    <property type="entry name" value="Mannitol_DH"/>
</dbReference>
<dbReference type="InterPro" id="IPR013131">
    <property type="entry name" value="Mannitol_DH_N"/>
</dbReference>
<dbReference type="AlphaFoldDB" id="A0AAN4W433"/>
<dbReference type="PRINTS" id="PR00084">
    <property type="entry name" value="MTLDHDRGNASE"/>
</dbReference>
<dbReference type="Gene3D" id="3.40.50.720">
    <property type="entry name" value="NAD(P)-binding Rossmann-like Domain"/>
    <property type="match status" value="1"/>
</dbReference>
<dbReference type="Pfam" id="PF01232">
    <property type="entry name" value="Mannitol_dh"/>
    <property type="match status" value="1"/>
</dbReference>
<feature type="domain" description="Mannitol dehydrogenase N-terminal" evidence="3">
    <location>
        <begin position="17"/>
        <end position="255"/>
    </location>
</feature>
<protein>
    <submittedName>
        <fullName evidence="5">Altronate oxidoreductase</fullName>
    </submittedName>
</protein>
<dbReference type="SUPFAM" id="SSF48179">
    <property type="entry name" value="6-phosphogluconate dehydrogenase C-terminal domain-like"/>
    <property type="match status" value="1"/>
</dbReference>
<evidence type="ECO:0000313" key="6">
    <source>
        <dbReference type="Proteomes" id="UP001310022"/>
    </source>
</evidence>
<dbReference type="GO" id="GO:0008926">
    <property type="term" value="F:mannitol-1-phosphate 5-dehydrogenase activity"/>
    <property type="evidence" value="ECO:0007669"/>
    <property type="project" value="TreeGrafter"/>
</dbReference>
<dbReference type="Proteomes" id="UP001310022">
    <property type="component" value="Unassembled WGS sequence"/>
</dbReference>
<dbReference type="PANTHER" id="PTHR30524:SF0">
    <property type="entry name" value="ALTRONATE OXIDOREDUCTASE-RELATED"/>
    <property type="match status" value="1"/>
</dbReference>
<dbReference type="NCBIfam" id="NF002969">
    <property type="entry name" value="PRK03643.1"/>
    <property type="match status" value="1"/>
</dbReference>
<evidence type="ECO:0000259" key="3">
    <source>
        <dbReference type="Pfam" id="PF01232"/>
    </source>
</evidence>
<dbReference type="InterPro" id="IPR013118">
    <property type="entry name" value="Mannitol_DH_C"/>
</dbReference>
<accession>A0AAN4W433</accession>
<evidence type="ECO:0000256" key="2">
    <source>
        <dbReference type="ARBA" id="ARBA00023027"/>
    </source>
</evidence>
<dbReference type="RefSeq" id="WP_338239390.1">
    <property type="nucleotide sequence ID" value="NZ_BQKE01000005.1"/>
</dbReference>
<feature type="domain" description="Mannitol dehydrogenase C-terminal" evidence="4">
    <location>
        <begin position="274"/>
        <end position="460"/>
    </location>
</feature>
<name>A0AAN4W433_9BACT</name>
<evidence type="ECO:0000256" key="1">
    <source>
        <dbReference type="ARBA" id="ARBA00023002"/>
    </source>
</evidence>
<dbReference type="SUPFAM" id="SSF51735">
    <property type="entry name" value="NAD(P)-binding Rossmann-fold domains"/>
    <property type="match status" value="1"/>
</dbReference>
<keyword evidence="6" id="KW-1185">Reference proteome</keyword>
<dbReference type="InterPro" id="IPR013328">
    <property type="entry name" value="6PGD_dom2"/>
</dbReference>
<keyword evidence="2" id="KW-0520">NAD</keyword>
<dbReference type="GO" id="GO:0005829">
    <property type="term" value="C:cytosol"/>
    <property type="evidence" value="ECO:0007669"/>
    <property type="project" value="TreeGrafter"/>
</dbReference>
<reference evidence="5 6" key="1">
    <citation type="submission" date="2021-12" db="EMBL/GenBank/DDBJ databases">
        <title>Genome sequencing of bacteria with rrn-lacking chromosome and rrn-plasmid.</title>
        <authorList>
            <person name="Anda M."/>
            <person name="Iwasaki W."/>
        </authorList>
    </citation>
    <scope>NUCLEOTIDE SEQUENCE [LARGE SCALE GENOMIC DNA]</scope>
    <source>
        <strain evidence="5 6">NBRC 15940</strain>
    </source>
</reference>
<dbReference type="InterPro" id="IPR008927">
    <property type="entry name" value="6-PGluconate_DH-like_C_sf"/>
</dbReference>